<sequence>MSQKCLNIIEIVDGKPGHVNQVKGLVEAIQRKVNTSVRTIDISIGLVGFIRKVSQFDTPAKLVVAAGHRTHKYALIMRFIFGAYSVVLMKPSLPRSAFNLCFIPRHDRVSEMPNTVVTDGAINRIRPSSSLEQSQGLILLGGLSSHFNWSSGTVVAQIKTLLESYPDVEWRIANSRRTSADIESVLHSSQIILPFFNYADVGAEWMLDQLSRIGHIWVTEDSISMVFEAMTAGARVGVLKLDKTKPNRVSREVARLLSEGRVSDLTTLETKNDGSNTQALIALDEATRCADIVMARMVEKGYTI</sequence>
<evidence type="ECO:0000313" key="1">
    <source>
        <dbReference type="EMBL" id="PWR00221.1"/>
    </source>
</evidence>
<organism evidence="1 2">
    <name type="scientific">Leucothrix pacifica</name>
    <dbReference type="NCBI Taxonomy" id="1247513"/>
    <lineage>
        <taxon>Bacteria</taxon>
        <taxon>Pseudomonadati</taxon>
        <taxon>Pseudomonadota</taxon>
        <taxon>Gammaproteobacteria</taxon>
        <taxon>Thiotrichales</taxon>
        <taxon>Thiotrichaceae</taxon>
        <taxon>Leucothrix</taxon>
    </lineage>
</organism>
<dbReference type="Proteomes" id="UP000245539">
    <property type="component" value="Unassembled WGS sequence"/>
</dbReference>
<dbReference type="RefSeq" id="WP_109836275.1">
    <property type="nucleotide sequence ID" value="NZ_QGKM01000005.1"/>
</dbReference>
<dbReference type="Pfam" id="PF06258">
    <property type="entry name" value="Mito_fiss_Elm1"/>
    <property type="match status" value="1"/>
</dbReference>
<proteinExistence type="predicted"/>
<name>A0A317CUR5_9GAMM</name>
<keyword evidence="2" id="KW-1185">Reference proteome</keyword>
<dbReference type="AlphaFoldDB" id="A0A317CUR5"/>
<comment type="caution">
    <text evidence="1">The sequence shown here is derived from an EMBL/GenBank/DDBJ whole genome shotgun (WGS) entry which is preliminary data.</text>
</comment>
<evidence type="ECO:0000313" key="2">
    <source>
        <dbReference type="Proteomes" id="UP000245539"/>
    </source>
</evidence>
<protein>
    <recommendedName>
        <fullName evidence="3">Nucleoside-diphosphate sugar epimerase</fullName>
    </recommendedName>
</protein>
<evidence type="ECO:0008006" key="3">
    <source>
        <dbReference type="Google" id="ProtNLM"/>
    </source>
</evidence>
<reference evidence="1 2" key="1">
    <citation type="submission" date="2018-05" db="EMBL/GenBank/DDBJ databases">
        <title>Leucothrix arctica sp. nov., isolated from Arctic seawater.</title>
        <authorList>
            <person name="Choi A."/>
            <person name="Baek K."/>
        </authorList>
    </citation>
    <scope>NUCLEOTIDE SEQUENCE [LARGE SCALE GENOMIC DNA]</scope>
    <source>
        <strain evidence="1 2">JCM 18388</strain>
    </source>
</reference>
<accession>A0A317CUR5</accession>
<gene>
    <name evidence="1" type="ORF">DKW60_03520</name>
</gene>
<dbReference type="EMBL" id="QGKM01000005">
    <property type="protein sequence ID" value="PWR00221.1"/>
    <property type="molecule type" value="Genomic_DNA"/>
</dbReference>
<dbReference type="InterPro" id="IPR009367">
    <property type="entry name" value="Elm1-like"/>
</dbReference>
<dbReference type="OrthoDB" id="1865at2"/>